<organism evidence="2 3">
    <name type="scientific">Ktedonobacter robiniae</name>
    <dbReference type="NCBI Taxonomy" id="2778365"/>
    <lineage>
        <taxon>Bacteria</taxon>
        <taxon>Bacillati</taxon>
        <taxon>Chloroflexota</taxon>
        <taxon>Ktedonobacteria</taxon>
        <taxon>Ktedonobacterales</taxon>
        <taxon>Ktedonobacteraceae</taxon>
        <taxon>Ktedonobacter</taxon>
    </lineage>
</organism>
<dbReference type="RefSeq" id="WP_201371456.1">
    <property type="nucleotide sequence ID" value="NZ_BNJG01000001.1"/>
</dbReference>
<dbReference type="EMBL" id="BNJG01000001">
    <property type="protein sequence ID" value="GHO54785.1"/>
    <property type="molecule type" value="Genomic_DNA"/>
</dbReference>
<feature type="compositionally biased region" description="Low complexity" evidence="1">
    <location>
        <begin position="74"/>
        <end position="92"/>
    </location>
</feature>
<protein>
    <submittedName>
        <fullName evidence="2">Uncharacterized protein</fullName>
    </submittedName>
</protein>
<evidence type="ECO:0000313" key="2">
    <source>
        <dbReference type="EMBL" id="GHO54785.1"/>
    </source>
</evidence>
<feature type="region of interest" description="Disordered" evidence="1">
    <location>
        <begin position="56"/>
        <end position="92"/>
    </location>
</feature>
<sequence>MAITEQQLTQVEQLRKNILDTVKQGVEDEYLLATYNGLLRHLDKRLPAIKHRVEGNTYKNESRAIVRSQRQARGQKTGASSSKSQGSGQKAS</sequence>
<evidence type="ECO:0000256" key="1">
    <source>
        <dbReference type="SAM" id="MobiDB-lite"/>
    </source>
</evidence>
<evidence type="ECO:0000313" key="3">
    <source>
        <dbReference type="Proteomes" id="UP000654345"/>
    </source>
</evidence>
<keyword evidence="3" id="KW-1185">Reference proteome</keyword>
<name>A0ABQ3UQR0_9CHLR</name>
<accession>A0ABQ3UQR0</accession>
<comment type="caution">
    <text evidence="2">The sequence shown here is derived from an EMBL/GenBank/DDBJ whole genome shotgun (WGS) entry which is preliminary data.</text>
</comment>
<reference evidence="2 3" key="1">
    <citation type="journal article" date="2021" name="Int. J. Syst. Evol. Microbiol.">
        <title>Reticulibacter mediterranei gen. nov., sp. nov., within the new family Reticulibacteraceae fam. nov., and Ktedonospora formicarum gen. nov., sp. nov., Ktedonobacter robiniae sp. nov., Dictyobacter formicarum sp. nov. and Dictyobacter arantiisoli sp. nov., belonging to the class Ktedonobacteria.</title>
        <authorList>
            <person name="Yabe S."/>
            <person name="Zheng Y."/>
            <person name="Wang C.M."/>
            <person name="Sakai Y."/>
            <person name="Abe K."/>
            <person name="Yokota A."/>
            <person name="Donadio S."/>
            <person name="Cavaletti L."/>
            <person name="Monciardini P."/>
        </authorList>
    </citation>
    <scope>NUCLEOTIDE SEQUENCE [LARGE SCALE GENOMIC DNA]</scope>
    <source>
        <strain evidence="2 3">SOSP1-30</strain>
    </source>
</reference>
<dbReference type="Proteomes" id="UP000654345">
    <property type="component" value="Unassembled WGS sequence"/>
</dbReference>
<proteinExistence type="predicted"/>
<gene>
    <name evidence="2" type="ORF">KSB_32600</name>
</gene>